<gene>
    <name evidence="2" type="ORF">GCM10007933_14120</name>
</gene>
<dbReference type="CDD" id="cd11579">
    <property type="entry name" value="Glyco_tran_WbsX"/>
    <property type="match status" value="1"/>
</dbReference>
<dbReference type="PANTHER" id="PTHR41244">
    <property type="entry name" value="RHAMNAN SYNTHESIS F"/>
    <property type="match status" value="1"/>
</dbReference>
<dbReference type="PANTHER" id="PTHR41244:SF1">
    <property type="entry name" value="GLYCOSYLTRANSFERASE"/>
    <property type="match status" value="1"/>
</dbReference>
<dbReference type="Gene3D" id="3.40.50.2000">
    <property type="entry name" value="Glycogen Phosphorylase B"/>
    <property type="match status" value="2"/>
</dbReference>
<name>A0ABQ6FBC3_9RHOO</name>
<comment type="caution">
    <text evidence="2">The sequence shown here is derived from an EMBL/GenBank/DDBJ whole genome shotgun (WGS) entry which is preliminary data.</text>
</comment>
<dbReference type="EMBL" id="BSPX01000016">
    <property type="protein sequence ID" value="GLT21957.1"/>
    <property type="molecule type" value="Genomic_DNA"/>
</dbReference>
<evidence type="ECO:0000313" key="2">
    <source>
        <dbReference type="EMBL" id="GLT21957.1"/>
    </source>
</evidence>
<keyword evidence="3" id="KW-1185">Reference proteome</keyword>
<dbReference type="Pfam" id="PF01075">
    <property type="entry name" value="Glyco_transf_9"/>
    <property type="match status" value="1"/>
</dbReference>
<dbReference type="CDD" id="cd03789">
    <property type="entry name" value="GT9_LPS_heptosyltransferase"/>
    <property type="match status" value="1"/>
</dbReference>
<proteinExistence type="predicted"/>
<dbReference type="Pfam" id="PF14307">
    <property type="entry name" value="Glyco_tran_WbsX"/>
    <property type="match status" value="1"/>
</dbReference>
<organism evidence="2 3">
    <name type="scientific">Zoogloea oryzae</name>
    <dbReference type="NCBI Taxonomy" id="310767"/>
    <lineage>
        <taxon>Bacteria</taxon>
        <taxon>Pseudomonadati</taxon>
        <taxon>Pseudomonadota</taxon>
        <taxon>Betaproteobacteria</taxon>
        <taxon>Rhodocyclales</taxon>
        <taxon>Zoogloeaceae</taxon>
        <taxon>Zoogloea</taxon>
    </lineage>
</organism>
<dbReference type="Gene3D" id="3.20.20.80">
    <property type="entry name" value="Glycosidases"/>
    <property type="match status" value="1"/>
</dbReference>
<dbReference type="InterPro" id="IPR032719">
    <property type="entry name" value="WbsX"/>
</dbReference>
<dbReference type="RefSeq" id="WP_284187336.1">
    <property type="nucleotide sequence ID" value="NZ_BSPX01000016.1"/>
</dbReference>
<dbReference type="SUPFAM" id="SSF53756">
    <property type="entry name" value="UDP-Glycosyltransferase/glycogen phosphorylase"/>
    <property type="match status" value="1"/>
</dbReference>
<protein>
    <recommendedName>
        <fullName evidence="4">Glycosyltransferase</fullName>
    </recommendedName>
</protein>
<reference evidence="3" key="1">
    <citation type="journal article" date="2019" name="Int. J. Syst. Evol. Microbiol.">
        <title>The Global Catalogue of Microorganisms (GCM) 10K type strain sequencing project: providing services to taxonomists for standard genome sequencing and annotation.</title>
        <authorList>
            <consortium name="The Broad Institute Genomics Platform"/>
            <consortium name="The Broad Institute Genome Sequencing Center for Infectious Disease"/>
            <person name="Wu L."/>
            <person name="Ma J."/>
        </authorList>
    </citation>
    <scope>NUCLEOTIDE SEQUENCE [LARGE SCALE GENOMIC DNA]</scope>
    <source>
        <strain evidence="3">NBRC 102407</strain>
    </source>
</reference>
<evidence type="ECO:0000313" key="3">
    <source>
        <dbReference type="Proteomes" id="UP001157167"/>
    </source>
</evidence>
<evidence type="ECO:0008006" key="4">
    <source>
        <dbReference type="Google" id="ProtNLM"/>
    </source>
</evidence>
<feature type="region of interest" description="Disordered" evidence="1">
    <location>
        <begin position="201"/>
        <end position="223"/>
    </location>
</feature>
<dbReference type="Proteomes" id="UP001157167">
    <property type="component" value="Unassembled WGS sequence"/>
</dbReference>
<sequence>MSQVWMNLPLTPTNDLVKDEASGTWTSVGDDPQLYVDLEANGQGGLQGWVHVELELEFIENARRPQLFWDDGSGFSESKTCLMPLPVGGRSSLFLFFHYPLRALRVDPTNCEAKFRLGALKVRRTSRVAAAASAARPYVRRAIKNPGLYWRFGRDVAELWRLKGSHSVRLAVQELISTQSGAQMRQYVGTQLAFARQGIGRSKSESRSGGGAVTFGHGRMKSAGKGERMHIGIGLVEHFGDIVACEPVVRHLRKQYPDAEISWVVRDIFRELIDNHPEIDNTIAVDCLTDWLKWRSHGAFDKIVDLHVNGRICQSCRIPLNKTEGDLTITGDTHFVHGNLLQAMTKGAGIEVPDDAPRIYIPEVARTTVDGLGLPERYVVFHTKSNADEKDWNFANWKRLALEVIEKGYDVVEIGLSPNIHDVPKGYHNFCGRTTLLEAAEIIRRAALFVGVESGPGHFANAVGTRSVILIGQLQRFKTYNPYSGDFGKEKNIIFARNSDGPAAALGYEPVRDAVVKGLGEGAAAPAAAISVVETAKPTASQDVDPRLIAFYLPQYHPIPENDHAWGKGFTEWRNVGKSGAFYEGQYQPRLPGELGYYDLRLPEVMEHQAELAKAHGIHGFCYYYYWFNGRRLLNKPLDQMLRSRKPDMPFCFCWANENWTRRWDGMSKEIIVPQNHCPEDDLAFIRNLFPAFEDPRYIRVDGKPLLIVYRTDLFPDPAMTAELWRNEARKAGFGDLYLLRCESNDPFTTPDSIGFDASYEVPTFILPDELKLDDLGPLKVSPDFVGRIFDYRKIVDYYCNRPPVPYKRYRDPMLAWDNTPRHGNRATIYHNVTPELYERWMRDCYEDARRKFVGEERLVFVNAWNEWAEGSYLEPDLKFGRAYLEATARAVGHPLGR</sequence>
<accession>A0ABQ6FBC3</accession>
<dbReference type="InterPro" id="IPR002201">
    <property type="entry name" value="Glyco_trans_9"/>
</dbReference>
<evidence type="ECO:0000256" key="1">
    <source>
        <dbReference type="SAM" id="MobiDB-lite"/>
    </source>
</evidence>